<feature type="region of interest" description="Disordered" evidence="2">
    <location>
        <begin position="474"/>
        <end position="501"/>
    </location>
</feature>
<reference evidence="4 5" key="1">
    <citation type="journal article" date="2012" name="BMC Genomics">
        <title>Comparative genomic analysis of human infective Trypanosoma cruzi lineages with the bat-restricted subspecies T. cruzi marinkellei.</title>
        <authorList>
            <person name="Franzen O."/>
            <person name="Talavera-Lopez C."/>
            <person name="Ochaya S."/>
            <person name="Butler C.E."/>
            <person name="Messenger L.A."/>
            <person name="Lewis M.D."/>
            <person name="Llewellyn M.S."/>
            <person name="Marinkelle C.J."/>
            <person name="Tyler K.M."/>
            <person name="Miles M.A."/>
            <person name="Andersson B."/>
        </authorList>
    </citation>
    <scope>NUCLEOTIDE SEQUENCE [LARGE SCALE GENOMIC DNA]</scope>
    <source>
        <strain evidence="4 5">B7</strain>
    </source>
</reference>
<comment type="caution">
    <text evidence="4">The sequence shown here is derived from an EMBL/GenBank/DDBJ whole genome shotgun (WGS) entry which is preliminary data.</text>
</comment>
<keyword evidence="1" id="KW-0175">Coiled coil</keyword>
<feature type="compositionally biased region" description="Basic and acidic residues" evidence="2">
    <location>
        <begin position="476"/>
        <end position="485"/>
    </location>
</feature>
<keyword evidence="3" id="KW-1133">Transmembrane helix</keyword>
<sequence length="718" mass="82124">MSRLFQRLLELGEERSDAATLSTSLEVHANATREELVQELTQLRAQLAEQKTKHDELFADAIALRSEYDTFRRTAGREKHLLLEQQANDQRMLEELRRAGATGKMDEVYMMETEARMEQLQAELRKAVEGAERAYKRQLEAERAQLAAETSKKEEVQELCQQVDRFKEAMRHRNDELEKEICEARAAAAAVGTMEEESPGKEEVSLAKDGVDGNLHDDNKVTGTTIEETSQMQGSLVAALKREKQARAELLAEKGRNQRQVEDLKWEQMEGEKKIAELKTEIDTWRSKVAQLEKTLNTRGEEHGLRENDYRLVIRQKEENVARLERELQAIKQLAEESRQEVERGLLREREMEARNAVTVSEAENLKMAANAALEEQRVHFEGLLQEREGLLEQQQGLCRTLEATLQQMREDKSNQADRIESLWQELDHAQQVIGEMELIQAQSQRIIELREEELLSKEEDRQKLRQLLREEEEAHECTRERMRELGTQQSEAGVRSSRHMGVSEEAACRLATLEREGSLTETKLAAQQTELQRRDQTIRQLQIQLDDLIAQNARFALYREEQVAKTCQFEARIRELEAERSAAIIQRLQTENAAAPERPQTSHSVIVESTSRITSAPTSEMLYATTSERARQQFVSQAIMSARKLRFSAFARFRRLILASLACIVLVILASTFVAVSPNTQTLEAGERAMESLRRQYTAASTALAQCQASLSECHGK</sequence>
<evidence type="ECO:0000256" key="3">
    <source>
        <dbReference type="SAM" id="Phobius"/>
    </source>
</evidence>
<gene>
    <name evidence="4" type="ORF">MOQ_002823</name>
</gene>
<proteinExistence type="predicted"/>
<keyword evidence="5" id="KW-1185">Reference proteome</keyword>
<organism evidence="4 5">
    <name type="scientific">Trypanosoma cruzi marinkellei</name>
    <dbReference type="NCBI Taxonomy" id="85056"/>
    <lineage>
        <taxon>Eukaryota</taxon>
        <taxon>Discoba</taxon>
        <taxon>Euglenozoa</taxon>
        <taxon>Kinetoplastea</taxon>
        <taxon>Metakinetoplastina</taxon>
        <taxon>Trypanosomatida</taxon>
        <taxon>Trypanosomatidae</taxon>
        <taxon>Trypanosoma</taxon>
        <taxon>Schizotrypanum</taxon>
    </lineage>
</organism>
<feature type="coiled-coil region" evidence="1">
    <location>
        <begin position="33"/>
        <end position="60"/>
    </location>
</feature>
<evidence type="ECO:0000313" key="4">
    <source>
        <dbReference type="EMBL" id="EKF33317.1"/>
    </source>
</evidence>
<feature type="coiled-coil region" evidence="1">
    <location>
        <begin position="525"/>
        <end position="594"/>
    </location>
</feature>
<evidence type="ECO:0000256" key="1">
    <source>
        <dbReference type="SAM" id="Coils"/>
    </source>
</evidence>
<protein>
    <submittedName>
        <fullName evidence="4">Uncharacterized protein</fullName>
    </submittedName>
</protein>
<evidence type="ECO:0000256" key="2">
    <source>
        <dbReference type="SAM" id="MobiDB-lite"/>
    </source>
</evidence>
<feature type="transmembrane region" description="Helical" evidence="3">
    <location>
        <begin position="657"/>
        <end position="677"/>
    </location>
</feature>
<feature type="coiled-coil region" evidence="1">
    <location>
        <begin position="110"/>
        <end position="159"/>
    </location>
</feature>
<evidence type="ECO:0000313" key="5">
    <source>
        <dbReference type="Proteomes" id="UP000007350"/>
    </source>
</evidence>
<feature type="coiled-coil region" evidence="1">
    <location>
        <begin position="261"/>
        <end position="344"/>
    </location>
</feature>
<accession>K2NWM5</accession>
<keyword evidence="3" id="KW-0812">Transmembrane</keyword>
<dbReference type="OrthoDB" id="252736at2759"/>
<dbReference type="AlphaFoldDB" id="K2NWM5"/>
<feature type="coiled-coil region" evidence="1">
    <location>
        <begin position="392"/>
        <end position="419"/>
    </location>
</feature>
<keyword evidence="3" id="KW-0472">Membrane</keyword>
<name>K2NWM5_TRYCR</name>
<dbReference type="EMBL" id="AHKC01009316">
    <property type="protein sequence ID" value="EKF33317.1"/>
    <property type="molecule type" value="Genomic_DNA"/>
</dbReference>
<dbReference type="Proteomes" id="UP000007350">
    <property type="component" value="Unassembled WGS sequence"/>
</dbReference>